<name>A0A8C3STP9_CHESE</name>
<sequence length="125" mass="14047">MVQENIRIVTGLTQMRPLPSGRSLSTGDNERLQEQGRQFNTENALPAMPLPQWFGRKSWQFCGSMNQCHLLFLMCPPIYASDQAKVALVISLLIGDALDEDWVAFLESMSTIFDDCAECEPPKLP</sequence>
<keyword evidence="2" id="KW-1185">Reference proteome</keyword>
<organism evidence="1 2">
    <name type="scientific">Chelydra serpentina</name>
    <name type="common">Snapping turtle</name>
    <name type="synonym">Testudo serpentina</name>
    <dbReference type="NCBI Taxonomy" id="8475"/>
    <lineage>
        <taxon>Eukaryota</taxon>
        <taxon>Metazoa</taxon>
        <taxon>Chordata</taxon>
        <taxon>Craniata</taxon>
        <taxon>Vertebrata</taxon>
        <taxon>Euteleostomi</taxon>
        <taxon>Archelosauria</taxon>
        <taxon>Testudinata</taxon>
        <taxon>Testudines</taxon>
        <taxon>Cryptodira</taxon>
        <taxon>Durocryptodira</taxon>
        <taxon>Americhelydia</taxon>
        <taxon>Chelydroidea</taxon>
        <taxon>Chelydridae</taxon>
        <taxon>Chelydra</taxon>
    </lineage>
</organism>
<reference evidence="1" key="2">
    <citation type="submission" date="2025-09" db="UniProtKB">
        <authorList>
            <consortium name="Ensembl"/>
        </authorList>
    </citation>
    <scope>IDENTIFICATION</scope>
</reference>
<dbReference type="AlphaFoldDB" id="A0A8C3STP9"/>
<evidence type="ECO:0000313" key="2">
    <source>
        <dbReference type="Proteomes" id="UP000694403"/>
    </source>
</evidence>
<proteinExistence type="predicted"/>
<accession>A0A8C3STP9</accession>
<evidence type="ECO:0000313" key="1">
    <source>
        <dbReference type="Ensembl" id="ENSCSRP00000018644.1"/>
    </source>
</evidence>
<dbReference type="Ensembl" id="ENSCSRT00000019499.1">
    <property type="protein sequence ID" value="ENSCSRP00000018644.1"/>
    <property type="gene ID" value="ENSCSRG00000014262.1"/>
</dbReference>
<reference evidence="1" key="1">
    <citation type="submission" date="2025-08" db="UniProtKB">
        <authorList>
            <consortium name="Ensembl"/>
        </authorList>
    </citation>
    <scope>IDENTIFICATION</scope>
</reference>
<protein>
    <submittedName>
        <fullName evidence="1">Uncharacterized protein</fullName>
    </submittedName>
</protein>
<dbReference type="Proteomes" id="UP000694403">
    <property type="component" value="Unplaced"/>
</dbReference>